<dbReference type="InterPro" id="IPR036259">
    <property type="entry name" value="MFS_trans_sf"/>
</dbReference>
<dbReference type="InterPro" id="IPR011701">
    <property type="entry name" value="MFS"/>
</dbReference>
<evidence type="ECO:0000256" key="3">
    <source>
        <dbReference type="ARBA" id="ARBA00007520"/>
    </source>
</evidence>
<feature type="transmembrane region" description="Helical" evidence="7">
    <location>
        <begin position="40"/>
        <end position="60"/>
    </location>
</feature>
<dbReference type="RefSeq" id="WP_323575758.1">
    <property type="nucleotide sequence ID" value="NZ_JAYGJQ010000001.1"/>
</dbReference>
<reference evidence="9 10" key="1">
    <citation type="submission" date="2023-11" db="EMBL/GenBank/DDBJ databases">
        <title>A Novel Polar Bacteriovorax (B. antarcticus) Isolated from the Biocrust in Antarctica.</title>
        <authorList>
            <person name="Mun W."/>
            <person name="Choi S.Y."/>
            <person name="Mitchell R.J."/>
        </authorList>
    </citation>
    <scope>NUCLEOTIDE SEQUENCE [LARGE SCALE GENOMIC DNA]</scope>
    <source>
        <strain evidence="9 10">PP10</strain>
    </source>
</reference>
<dbReference type="Proteomes" id="UP001302274">
    <property type="component" value="Unassembled WGS sequence"/>
</dbReference>
<evidence type="ECO:0000256" key="7">
    <source>
        <dbReference type="SAM" id="Phobius"/>
    </source>
</evidence>
<dbReference type="EMBL" id="JAYGJQ010000001">
    <property type="protein sequence ID" value="MEA9356083.1"/>
    <property type="molecule type" value="Genomic_DNA"/>
</dbReference>
<evidence type="ECO:0000313" key="10">
    <source>
        <dbReference type="Proteomes" id="UP001302274"/>
    </source>
</evidence>
<feature type="transmembrane region" description="Helical" evidence="7">
    <location>
        <begin position="72"/>
        <end position="89"/>
    </location>
</feature>
<feature type="domain" description="Major facilitator superfamily (MFS) profile" evidence="8">
    <location>
        <begin position="6"/>
        <end position="397"/>
    </location>
</feature>
<comment type="function">
    <text evidence="1">Resistance to tetracycline by an active tetracycline efflux. This is an energy-dependent process that decreases the accumulation of the antibiotic in whole cells. This protein functions as a metal-tetracycline/H(+) antiporter.</text>
</comment>
<keyword evidence="4 7" id="KW-0812">Transmembrane</keyword>
<feature type="transmembrane region" description="Helical" evidence="7">
    <location>
        <begin position="7"/>
        <end position="28"/>
    </location>
</feature>
<feature type="transmembrane region" description="Helical" evidence="7">
    <location>
        <begin position="95"/>
        <end position="117"/>
    </location>
</feature>
<keyword evidence="6 7" id="KW-0472">Membrane</keyword>
<proteinExistence type="inferred from homology"/>
<dbReference type="InterPro" id="IPR005829">
    <property type="entry name" value="Sugar_transporter_CS"/>
</dbReference>
<dbReference type="Gene3D" id="1.20.1250.20">
    <property type="entry name" value="MFS general substrate transporter like domains"/>
    <property type="match status" value="1"/>
</dbReference>
<evidence type="ECO:0000256" key="6">
    <source>
        <dbReference type="ARBA" id="ARBA00023136"/>
    </source>
</evidence>
<dbReference type="CDD" id="cd17330">
    <property type="entry name" value="MFS_SLC46_TetA_like"/>
    <property type="match status" value="1"/>
</dbReference>
<feature type="transmembrane region" description="Helical" evidence="7">
    <location>
        <begin position="248"/>
        <end position="267"/>
    </location>
</feature>
<feature type="transmembrane region" description="Helical" evidence="7">
    <location>
        <begin position="129"/>
        <end position="152"/>
    </location>
</feature>
<dbReference type="PRINTS" id="PR01035">
    <property type="entry name" value="TCRTETA"/>
</dbReference>
<keyword evidence="5 7" id="KW-1133">Transmembrane helix</keyword>
<dbReference type="PANTHER" id="PTHR24002:SF3">
    <property type="entry name" value="SOLUTE CARRIER FAMILY 22 MEMBER 18"/>
    <property type="match status" value="1"/>
</dbReference>
<protein>
    <submittedName>
        <fullName evidence="9">MFS transporter</fullName>
    </submittedName>
</protein>
<accession>A0ABU5VSQ3</accession>
<feature type="transmembrane region" description="Helical" evidence="7">
    <location>
        <begin position="279"/>
        <end position="294"/>
    </location>
</feature>
<comment type="subcellular location">
    <subcellularLocation>
        <location evidence="2">Membrane</location>
        <topology evidence="2">Multi-pass membrane protein</topology>
    </subcellularLocation>
</comment>
<dbReference type="InterPro" id="IPR020846">
    <property type="entry name" value="MFS_dom"/>
</dbReference>
<gene>
    <name evidence="9" type="ORF">SHI21_07720</name>
</gene>
<comment type="caution">
    <text evidence="9">The sequence shown here is derived from an EMBL/GenBank/DDBJ whole genome shotgun (WGS) entry which is preliminary data.</text>
</comment>
<sequence>MKRTSPMIPIFLIVLVDVLGMTIILPLLPFYSESLGATPFTVGMIVAVYGLCQFIAGPILGQASDKVGRKKILVISQIGTCLGFIMLALSHSLVLIFLARIIDGLTAGNISVAQAYVADVTEPKDRTKAFGMLGAAFSLGFIIGPALSGFLAKYGAHYPIFLAACLSAVSIIATITILPNTEIHKSSEPRNKFAAKNIHKYFRVKEVAPLLLQFFAFAFAFSFFMSGFAMFLGEKFFFEGKHFGPQQVGWIFTFIGCMSLIVQVGVLRRLSDFMGEKKIVFIGFVAMSLGYFFIGETATIPFLLLALILNTFGSSVLRPSITSQITKIVPKDQQGTILGVTQSLQSVAQIVAPLIGGYLIGTGNLTGWAWSCSFIAFCGILLLFYQEQVAKRVVIAA</sequence>
<dbReference type="InterPro" id="IPR001958">
    <property type="entry name" value="Tet-R_TetA/multi-R_MdtG-like"/>
</dbReference>
<feature type="transmembrane region" description="Helical" evidence="7">
    <location>
        <begin position="210"/>
        <end position="233"/>
    </location>
</feature>
<dbReference type="SUPFAM" id="SSF103473">
    <property type="entry name" value="MFS general substrate transporter"/>
    <property type="match status" value="1"/>
</dbReference>
<keyword evidence="10" id="KW-1185">Reference proteome</keyword>
<evidence type="ECO:0000256" key="5">
    <source>
        <dbReference type="ARBA" id="ARBA00022989"/>
    </source>
</evidence>
<dbReference type="PROSITE" id="PS50850">
    <property type="entry name" value="MFS"/>
    <property type="match status" value="1"/>
</dbReference>
<evidence type="ECO:0000259" key="8">
    <source>
        <dbReference type="PROSITE" id="PS50850"/>
    </source>
</evidence>
<name>A0ABU5VSQ3_9BACT</name>
<feature type="transmembrane region" description="Helical" evidence="7">
    <location>
        <begin position="367"/>
        <end position="385"/>
    </location>
</feature>
<dbReference type="PROSITE" id="PS00216">
    <property type="entry name" value="SUGAR_TRANSPORT_1"/>
    <property type="match status" value="1"/>
</dbReference>
<dbReference type="PANTHER" id="PTHR24002">
    <property type="entry name" value="SOLUTE CARRIER FAMILY 22 MEMBER 18"/>
    <property type="match status" value="1"/>
</dbReference>
<evidence type="ECO:0000256" key="4">
    <source>
        <dbReference type="ARBA" id="ARBA00022692"/>
    </source>
</evidence>
<evidence type="ECO:0000313" key="9">
    <source>
        <dbReference type="EMBL" id="MEA9356083.1"/>
    </source>
</evidence>
<comment type="similarity">
    <text evidence="3">Belongs to the major facilitator superfamily. TCR/Tet family.</text>
</comment>
<organism evidence="9 10">
    <name type="scientific">Bacteriovorax antarcticus</name>
    <dbReference type="NCBI Taxonomy" id="3088717"/>
    <lineage>
        <taxon>Bacteria</taxon>
        <taxon>Pseudomonadati</taxon>
        <taxon>Bdellovibrionota</taxon>
        <taxon>Bacteriovoracia</taxon>
        <taxon>Bacteriovoracales</taxon>
        <taxon>Bacteriovoracaceae</taxon>
        <taxon>Bacteriovorax</taxon>
    </lineage>
</organism>
<evidence type="ECO:0000256" key="1">
    <source>
        <dbReference type="ARBA" id="ARBA00003279"/>
    </source>
</evidence>
<evidence type="ECO:0000256" key="2">
    <source>
        <dbReference type="ARBA" id="ARBA00004141"/>
    </source>
</evidence>
<feature type="transmembrane region" description="Helical" evidence="7">
    <location>
        <begin position="158"/>
        <end position="178"/>
    </location>
</feature>
<dbReference type="Pfam" id="PF07690">
    <property type="entry name" value="MFS_1"/>
    <property type="match status" value="1"/>
</dbReference>